<keyword evidence="2" id="KW-0001">2Fe-2S</keyword>
<evidence type="ECO:0000256" key="5">
    <source>
        <dbReference type="ARBA" id="ARBA00023014"/>
    </source>
</evidence>
<comment type="caution">
    <text evidence="8">The sequence shown here is derived from an EMBL/GenBank/DDBJ whole genome shotgun (WGS) entry which is preliminary data.</text>
</comment>
<dbReference type="Proteomes" id="UP000732377">
    <property type="component" value="Unassembled WGS sequence"/>
</dbReference>
<dbReference type="GO" id="GO:0009055">
    <property type="term" value="F:electron transfer activity"/>
    <property type="evidence" value="ECO:0007669"/>
    <property type="project" value="TreeGrafter"/>
</dbReference>
<protein>
    <recommendedName>
        <fullName evidence="7">2Fe-2S ferredoxin-type domain-containing protein</fullName>
    </recommendedName>
</protein>
<keyword evidence="5" id="KW-0411">Iron-sulfur</keyword>
<dbReference type="InterPro" id="IPR012675">
    <property type="entry name" value="Beta-grasp_dom_sf"/>
</dbReference>
<dbReference type="SUPFAM" id="SSF54292">
    <property type="entry name" value="2Fe-2S ferredoxin-like"/>
    <property type="match status" value="1"/>
</dbReference>
<dbReference type="CDD" id="cd00207">
    <property type="entry name" value="fer2"/>
    <property type="match status" value="1"/>
</dbReference>
<comment type="cofactor">
    <cofactor evidence="6">
        <name>[2Fe-2S] cluster</name>
        <dbReference type="ChEBI" id="CHEBI:190135"/>
    </cofactor>
</comment>
<sequence length="248" mass="27827">MLIQLELPWEEEGPAVPETKYGSRIYLGVLAEADAAGPTAVRVYQDFLGRLRRAAPGVKELRLELEEPAPRKETPGVYECWATLKAVVPHDLTRDGAGNHRDAWRAILRDTFQATCQLNHELVHHTSSRVEITREVFPFEEEAPAEAAPVEETPKEMIRVKVLLGGQVYDVEIPKDENLLDGVNAKGVDVKWDCKSGVCDTCQIRVLKGMENLSPVNDREREMLGDKINQGYRLCCQVTAHGPCEFEH</sequence>
<evidence type="ECO:0000259" key="7">
    <source>
        <dbReference type="PROSITE" id="PS51085"/>
    </source>
</evidence>
<dbReference type="PROSITE" id="PS51085">
    <property type="entry name" value="2FE2S_FER_2"/>
    <property type="match status" value="1"/>
</dbReference>
<evidence type="ECO:0000256" key="4">
    <source>
        <dbReference type="ARBA" id="ARBA00023004"/>
    </source>
</evidence>
<keyword evidence="3" id="KW-0479">Metal-binding</keyword>
<evidence type="ECO:0000256" key="1">
    <source>
        <dbReference type="ARBA" id="ARBA00010914"/>
    </source>
</evidence>
<dbReference type="PANTHER" id="PTHR23426">
    <property type="entry name" value="FERREDOXIN/ADRENODOXIN"/>
    <property type="match status" value="1"/>
</dbReference>
<organism evidence="8 9">
    <name type="scientific">Symbiobacterium thermophilum</name>
    <dbReference type="NCBI Taxonomy" id="2734"/>
    <lineage>
        <taxon>Bacteria</taxon>
        <taxon>Bacillati</taxon>
        <taxon>Bacillota</taxon>
        <taxon>Clostridia</taxon>
        <taxon>Eubacteriales</taxon>
        <taxon>Symbiobacteriaceae</taxon>
        <taxon>Symbiobacterium</taxon>
    </lineage>
</organism>
<proteinExistence type="inferred from homology"/>
<name>A0A953IBB1_SYMTR</name>
<keyword evidence="4" id="KW-0408">Iron</keyword>
<evidence type="ECO:0000256" key="6">
    <source>
        <dbReference type="ARBA" id="ARBA00034078"/>
    </source>
</evidence>
<evidence type="ECO:0000256" key="3">
    <source>
        <dbReference type="ARBA" id="ARBA00022723"/>
    </source>
</evidence>
<dbReference type="InterPro" id="IPR036010">
    <property type="entry name" value="2Fe-2S_ferredoxin-like_sf"/>
</dbReference>
<dbReference type="GO" id="GO:0140647">
    <property type="term" value="P:P450-containing electron transport chain"/>
    <property type="evidence" value="ECO:0007669"/>
    <property type="project" value="InterPro"/>
</dbReference>
<gene>
    <name evidence="8" type="ORF">CWE10_08280</name>
</gene>
<evidence type="ECO:0000256" key="2">
    <source>
        <dbReference type="ARBA" id="ARBA00022714"/>
    </source>
</evidence>
<dbReference type="Gene3D" id="3.10.20.30">
    <property type="match status" value="1"/>
</dbReference>
<dbReference type="GO" id="GO:0051537">
    <property type="term" value="F:2 iron, 2 sulfur cluster binding"/>
    <property type="evidence" value="ECO:0007669"/>
    <property type="project" value="UniProtKB-KW"/>
</dbReference>
<evidence type="ECO:0000313" key="8">
    <source>
        <dbReference type="EMBL" id="MBY6276204.1"/>
    </source>
</evidence>
<evidence type="ECO:0000313" key="9">
    <source>
        <dbReference type="Proteomes" id="UP000732377"/>
    </source>
</evidence>
<dbReference type="AlphaFoldDB" id="A0A953IBB1"/>
<dbReference type="GO" id="GO:0046872">
    <property type="term" value="F:metal ion binding"/>
    <property type="evidence" value="ECO:0007669"/>
    <property type="project" value="UniProtKB-KW"/>
</dbReference>
<reference evidence="8" key="1">
    <citation type="submission" date="2017-11" db="EMBL/GenBank/DDBJ databases">
        <title>Three new genomes from thermophilic consortium.</title>
        <authorList>
            <person name="Quaggio R."/>
            <person name="Amgarten D."/>
            <person name="Setubal J.C."/>
        </authorList>
    </citation>
    <scope>NUCLEOTIDE SEQUENCE</scope>
    <source>
        <strain evidence="8">ZCTH01-B2</strain>
    </source>
</reference>
<dbReference type="Pfam" id="PF00111">
    <property type="entry name" value="Fer2"/>
    <property type="match status" value="1"/>
</dbReference>
<dbReference type="EMBL" id="PIUK01000065">
    <property type="protein sequence ID" value="MBY6276204.1"/>
    <property type="molecule type" value="Genomic_DNA"/>
</dbReference>
<comment type="similarity">
    <text evidence="1">Belongs to the adrenodoxin/putidaredoxin family.</text>
</comment>
<dbReference type="InterPro" id="IPR001055">
    <property type="entry name" value="Adrenodoxin-like"/>
</dbReference>
<dbReference type="InterPro" id="IPR001041">
    <property type="entry name" value="2Fe-2S_ferredoxin-type"/>
</dbReference>
<feature type="domain" description="2Fe-2S ferredoxin-type" evidence="7">
    <location>
        <begin position="158"/>
        <end position="248"/>
    </location>
</feature>
<accession>A0A953IBB1</accession>
<dbReference type="PANTHER" id="PTHR23426:SF65">
    <property type="entry name" value="FERREDOXIN-2, MITOCHONDRIAL"/>
    <property type="match status" value="1"/>
</dbReference>